<dbReference type="PROSITE" id="PS50977">
    <property type="entry name" value="HTH_TETR_2"/>
    <property type="match status" value="1"/>
</dbReference>
<gene>
    <name evidence="6" type="ORF">E4M00_10875</name>
</gene>
<dbReference type="InterPro" id="IPR050109">
    <property type="entry name" value="HTH-type_TetR-like_transc_reg"/>
</dbReference>
<dbReference type="GO" id="GO:0000976">
    <property type="term" value="F:transcription cis-regulatory region binding"/>
    <property type="evidence" value="ECO:0007669"/>
    <property type="project" value="TreeGrafter"/>
</dbReference>
<dbReference type="AlphaFoldDB" id="A0A4Y9R1B0"/>
<keyword evidence="3" id="KW-0804">Transcription</keyword>
<evidence type="ECO:0000313" key="6">
    <source>
        <dbReference type="EMBL" id="TFV98481.1"/>
    </source>
</evidence>
<dbReference type="SUPFAM" id="SSF46689">
    <property type="entry name" value="Homeodomain-like"/>
    <property type="match status" value="1"/>
</dbReference>
<feature type="domain" description="HTH tetR-type" evidence="5">
    <location>
        <begin position="17"/>
        <end position="75"/>
    </location>
</feature>
<accession>A0A4Y9R1B0</accession>
<dbReference type="InterPro" id="IPR001647">
    <property type="entry name" value="HTH_TetR"/>
</dbReference>
<protein>
    <submittedName>
        <fullName evidence="6">TetR family transcriptional regulator</fullName>
    </submittedName>
</protein>
<dbReference type="RefSeq" id="WP_135120500.1">
    <property type="nucleotide sequence ID" value="NZ_SPQZ01000003.1"/>
</dbReference>
<dbReference type="Proteomes" id="UP000298127">
    <property type="component" value="Unassembled WGS sequence"/>
</dbReference>
<keyword evidence="2 4" id="KW-0238">DNA-binding</keyword>
<dbReference type="InterPro" id="IPR009057">
    <property type="entry name" value="Homeodomain-like_sf"/>
</dbReference>
<evidence type="ECO:0000313" key="7">
    <source>
        <dbReference type="Proteomes" id="UP000298127"/>
    </source>
</evidence>
<dbReference type="Pfam" id="PF00440">
    <property type="entry name" value="TetR_N"/>
    <property type="match status" value="1"/>
</dbReference>
<name>A0A4Y9R1B0_9MICO</name>
<evidence type="ECO:0000259" key="5">
    <source>
        <dbReference type="PROSITE" id="PS50977"/>
    </source>
</evidence>
<evidence type="ECO:0000256" key="1">
    <source>
        <dbReference type="ARBA" id="ARBA00023015"/>
    </source>
</evidence>
<dbReference type="PANTHER" id="PTHR30055:SF234">
    <property type="entry name" value="HTH-TYPE TRANSCRIPTIONAL REGULATOR BETI"/>
    <property type="match status" value="1"/>
</dbReference>
<dbReference type="EMBL" id="SPQZ01000003">
    <property type="protein sequence ID" value="TFV98481.1"/>
    <property type="molecule type" value="Genomic_DNA"/>
</dbReference>
<proteinExistence type="predicted"/>
<comment type="caution">
    <text evidence="6">The sequence shown here is derived from an EMBL/GenBank/DDBJ whole genome shotgun (WGS) entry which is preliminary data.</text>
</comment>
<keyword evidence="1" id="KW-0805">Transcription regulation</keyword>
<dbReference type="GO" id="GO:0003700">
    <property type="term" value="F:DNA-binding transcription factor activity"/>
    <property type="evidence" value="ECO:0007669"/>
    <property type="project" value="TreeGrafter"/>
</dbReference>
<keyword evidence="7" id="KW-1185">Reference proteome</keyword>
<organism evidence="6 7">
    <name type="scientific">Orlajensenia leifsoniae</name>
    <dbReference type="NCBI Taxonomy" id="2561933"/>
    <lineage>
        <taxon>Bacteria</taxon>
        <taxon>Bacillati</taxon>
        <taxon>Actinomycetota</taxon>
        <taxon>Actinomycetes</taxon>
        <taxon>Micrococcales</taxon>
        <taxon>Microbacteriaceae</taxon>
        <taxon>Orlajensenia</taxon>
    </lineage>
</organism>
<reference evidence="6 7" key="1">
    <citation type="journal article" date="2018" name="J. Microbiol.">
        <title>Leifsonia flava sp. nov., a novel actinobacterium isolated from the rhizosphere of Aquilegia viridiflora.</title>
        <authorList>
            <person name="Cai Y."/>
            <person name="Tao W.Z."/>
            <person name="Ma Y.J."/>
            <person name="Cheng J."/>
            <person name="Zhang M.Y."/>
            <person name="Zhang Y.X."/>
        </authorList>
    </citation>
    <scope>NUCLEOTIDE SEQUENCE [LARGE SCALE GENOMIC DNA]</scope>
    <source>
        <strain evidence="6 7">SYP-B2174</strain>
    </source>
</reference>
<feature type="DNA-binding region" description="H-T-H motif" evidence="4">
    <location>
        <begin position="38"/>
        <end position="57"/>
    </location>
</feature>
<evidence type="ECO:0000256" key="4">
    <source>
        <dbReference type="PROSITE-ProRule" id="PRU00335"/>
    </source>
</evidence>
<dbReference type="Gene3D" id="1.10.357.10">
    <property type="entry name" value="Tetracycline Repressor, domain 2"/>
    <property type="match status" value="1"/>
</dbReference>
<sequence length="218" mass="22478">MTSTAVGARRAPRRDAEENRTALLDAATTALGSDPDASLEAIAAAAGLSRRAIYGHFATRDDLVAASVERGALRLAAATADVDRDDARVALALLGARLWDAVEQVRVLASLAVRGPSLAVVGAALAPVRSRLLSIVTAGAASGTIRDDIPAASLSRLIEQAAIAVLVEATESGFSRDDGHRLVMLIALSTAGLSAREANELIEATPELHHPLPEDAAL</sequence>
<evidence type="ECO:0000256" key="2">
    <source>
        <dbReference type="ARBA" id="ARBA00023125"/>
    </source>
</evidence>
<evidence type="ECO:0000256" key="3">
    <source>
        <dbReference type="ARBA" id="ARBA00023163"/>
    </source>
</evidence>
<dbReference type="PANTHER" id="PTHR30055">
    <property type="entry name" value="HTH-TYPE TRANSCRIPTIONAL REGULATOR RUTR"/>
    <property type="match status" value="1"/>
</dbReference>